<dbReference type="AlphaFoldDB" id="A0ABD3PNL5"/>
<keyword evidence="7" id="KW-1133">Transmembrane helix</keyword>
<keyword evidence="8" id="KW-0342">GTP-binding</keyword>
<organism evidence="11 12">
    <name type="scientific">Cyclotella cryptica</name>
    <dbReference type="NCBI Taxonomy" id="29204"/>
    <lineage>
        <taxon>Eukaryota</taxon>
        <taxon>Sar</taxon>
        <taxon>Stramenopiles</taxon>
        <taxon>Ochrophyta</taxon>
        <taxon>Bacillariophyta</taxon>
        <taxon>Coscinodiscophyceae</taxon>
        <taxon>Thalassiosirophycidae</taxon>
        <taxon>Stephanodiscales</taxon>
        <taxon>Stephanodiscaceae</taxon>
        <taxon>Cyclotella</taxon>
    </lineage>
</organism>
<evidence type="ECO:0000256" key="8">
    <source>
        <dbReference type="ARBA" id="ARBA00023134"/>
    </source>
</evidence>
<dbReference type="InterPro" id="IPR027417">
    <property type="entry name" value="P-loop_NTPase"/>
</dbReference>
<keyword evidence="9" id="KW-0472">Membrane</keyword>
<evidence type="ECO:0000313" key="12">
    <source>
        <dbReference type="Proteomes" id="UP001516023"/>
    </source>
</evidence>
<keyword evidence="12" id="KW-1185">Reference proteome</keyword>
<evidence type="ECO:0000313" key="11">
    <source>
        <dbReference type="EMBL" id="KAL3789613.1"/>
    </source>
</evidence>
<evidence type="ECO:0000256" key="5">
    <source>
        <dbReference type="ARBA" id="ARBA00022741"/>
    </source>
</evidence>
<proteinExistence type="inferred from homology"/>
<comment type="similarity">
    <text evidence="2">Belongs to the SRP receptor beta subunit family.</text>
</comment>
<evidence type="ECO:0000256" key="9">
    <source>
        <dbReference type="ARBA" id="ARBA00023136"/>
    </source>
</evidence>
<evidence type="ECO:0000256" key="2">
    <source>
        <dbReference type="ARBA" id="ARBA00005619"/>
    </source>
</evidence>
<dbReference type="Pfam" id="PF09439">
    <property type="entry name" value="SRPRB"/>
    <property type="match status" value="1"/>
</dbReference>
<dbReference type="GO" id="GO:0005525">
    <property type="term" value="F:GTP binding"/>
    <property type="evidence" value="ECO:0007669"/>
    <property type="project" value="UniProtKB-KW"/>
</dbReference>
<protein>
    <recommendedName>
        <fullName evidence="3">Signal recognition particle receptor subunit beta</fullName>
    </recommendedName>
</protein>
<evidence type="ECO:0000256" key="6">
    <source>
        <dbReference type="ARBA" id="ARBA00022824"/>
    </source>
</evidence>
<comment type="caution">
    <text evidence="11">The sequence shown here is derived from an EMBL/GenBank/DDBJ whole genome shotgun (WGS) entry which is preliminary data.</text>
</comment>
<dbReference type="EMBL" id="JABMIG020000138">
    <property type="protein sequence ID" value="KAL3789613.1"/>
    <property type="molecule type" value="Genomic_DNA"/>
</dbReference>
<evidence type="ECO:0000256" key="3">
    <source>
        <dbReference type="ARBA" id="ARBA00020256"/>
    </source>
</evidence>
<keyword evidence="10" id="KW-0675">Receptor</keyword>
<sequence>MSVLSKVDPPPSTHWPPHHAMSLTTLRKSSAPFLPPPLLRLIHAVDTYVHLHKASINAVTGTHIEEPSMTVLSSILMAYLIWRFVKGVAWIFSNKRSTAHLGEESVLGNLGGDGTGVKGGNASSDAIVFDETVVICGGMGSGKTALLHRLCHEKEGWELPLTVTSIVANVCYLPTANDSRKGNAGPVRIIDYPGRPSLASEFTQLLLAATTSRLVFTIDATQPITDAVSFLYHSILTHPTVRKSLQQQSRKLKILVASTKSDIKGSKNYKRIKIQLRNELDRLRKVDSVIRDKTENGDGDDDWTLKGKNLDLDDLGDDIPISLYFVEVGLGVEKDSHGLVAVRDFVLNGVVPNHDK</sequence>
<evidence type="ECO:0000256" key="4">
    <source>
        <dbReference type="ARBA" id="ARBA00022692"/>
    </source>
</evidence>
<dbReference type="InterPro" id="IPR019009">
    <property type="entry name" value="SRP_receptor_beta_su"/>
</dbReference>
<dbReference type="Gene3D" id="3.40.50.300">
    <property type="entry name" value="P-loop containing nucleotide triphosphate hydrolases"/>
    <property type="match status" value="1"/>
</dbReference>
<reference evidence="11 12" key="1">
    <citation type="journal article" date="2020" name="G3 (Bethesda)">
        <title>Improved Reference Genome for Cyclotella cryptica CCMP332, a Model for Cell Wall Morphogenesis, Salinity Adaptation, and Lipid Production in Diatoms (Bacillariophyta).</title>
        <authorList>
            <person name="Roberts W.R."/>
            <person name="Downey K.M."/>
            <person name="Ruck E.C."/>
            <person name="Traller J.C."/>
            <person name="Alverson A.J."/>
        </authorList>
    </citation>
    <scope>NUCLEOTIDE SEQUENCE [LARGE SCALE GENOMIC DNA]</scope>
    <source>
        <strain evidence="11 12">CCMP332</strain>
    </source>
</reference>
<keyword evidence="6" id="KW-0256">Endoplasmic reticulum</keyword>
<accession>A0ABD3PNL5</accession>
<evidence type="ECO:0000256" key="10">
    <source>
        <dbReference type="ARBA" id="ARBA00023170"/>
    </source>
</evidence>
<keyword evidence="5" id="KW-0547">Nucleotide-binding</keyword>
<evidence type="ECO:0000256" key="1">
    <source>
        <dbReference type="ARBA" id="ARBA00004389"/>
    </source>
</evidence>
<gene>
    <name evidence="11" type="ORF">HJC23_003162</name>
</gene>
<dbReference type="Proteomes" id="UP001516023">
    <property type="component" value="Unassembled WGS sequence"/>
</dbReference>
<comment type="subcellular location">
    <subcellularLocation>
        <location evidence="1">Endoplasmic reticulum membrane</location>
        <topology evidence="1">Single-pass membrane protein</topology>
    </subcellularLocation>
</comment>
<dbReference type="SUPFAM" id="SSF52540">
    <property type="entry name" value="P-loop containing nucleoside triphosphate hydrolases"/>
    <property type="match status" value="1"/>
</dbReference>
<keyword evidence="4" id="KW-0812">Transmembrane</keyword>
<name>A0ABD3PNL5_9STRA</name>
<evidence type="ECO:0000256" key="7">
    <source>
        <dbReference type="ARBA" id="ARBA00022989"/>
    </source>
</evidence>
<dbReference type="GO" id="GO:0005789">
    <property type="term" value="C:endoplasmic reticulum membrane"/>
    <property type="evidence" value="ECO:0007669"/>
    <property type="project" value="UniProtKB-SubCell"/>
</dbReference>